<dbReference type="InterPro" id="IPR011033">
    <property type="entry name" value="PRC_barrel-like_sf"/>
</dbReference>
<keyword evidence="2 5" id="KW-0690">Ribosome biogenesis</keyword>
<proteinExistence type="inferred from homology"/>
<comment type="similarity">
    <text evidence="5">Belongs to the RimM family.</text>
</comment>
<feature type="domain" description="Ribosome maturation factor RimM PRC barrel" evidence="8">
    <location>
        <begin position="112"/>
        <end position="178"/>
    </location>
</feature>
<protein>
    <recommendedName>
        <fullName evidence="5">Ribosome maturation factor RimM</fullName>
    </recommendedName>
</protein>
<dbReference type="STRING" id="1798228.SAMN05216574_105241"/>
<evidence type="ECO:0000256" key="2">
    <source>
        <dbReference type="ARBA" id="ARBA00022517"/>
    </source>
</evidence>
<keyword evidence="10" id="KW-1185">Reference proteome</keyword>
<dbReference type="HAMAP" id="MF_00014">
    <property type="entry name" value="Ribosome_mat_RimM"/>
    <property type="match status" value="1"/>
</dbReference>
<dbReference type="PANTHER" id="PTHR33692">
    <property type="entry name" value="RIBOSOME MATURATION FACTOR RIMM"/>
    <property type="match status" value="1"/>
</dbReference>
<keyword evidence="1 5" id="KW-0963">Cytoplasm</keyword>
<dbReference type="Pfam" id="PF24986">
    <property type="entry name" value="PRC_RimM"/>
    <property type="match status" value="1"/>
</dbReference>
<feature type="region of interest" description="Disordered" evidence="6">
    <location>
        <begin position="33"/>
        <end position="52"/>
    </location>
</feature>
<comment type="subcellular location">
    <subcellularLocation>
        <location evidence="5">Cytoplasm</location>
    </subcellularLocation>
</comment>
<evidence type="ECO:0000256" key="6">
    <source>
        <dbReference type="SAM" id="MobiDB-lite"/>
    </source>
</evidence>
<evidence type="ECO:0000313" key="9">
    <source>
        <dbReference type="EMBL" id="SFE73952.1"/>
    </source>
</evidence>
<dbReference type="AlphaFoldDB" id="A0A1I2D0D1"/>
<dbReference type="GO" id="GO:0005840">
    <property type="term" value="C:ribosome"/>
    <property type="evidence" value="ECO:0007669"/>
    <property type="project" value="InterPro"/>
</dbReference>
<evidence type="ECO:0000259" key="8">
    <source>
        <dbReference type="Pfam" id="PF24986"/>
    </source>
</evidence>
<dbReference type="Pfam" id="PF01782">
    <property type="entry name" value="RimM"/>
    <property type="match status" value="1"/>
</dbReference>
<dbReference type="InterPro" id="IPR036976">
    <property type="entry name" value="RimM_N_sf"/>
</dbReference>
<dbReference type="GO" id="GO:0005737">
    <property type="term" value="C:cytoplasm"/>
    <property type="evidence" value="ECO:0007669"/>
    <property type="project" value="UniProtKB-SubCell"/>
</dbReference>
<feature type="domain" description="RimM N-terminal" evidence="7">
    <location>
        <begin position="12"/>
        <end position="98"/>
    </location>
</feature>
<dbReference type="NCBIfam" id="TIGR02273">
    <property type="entry name" value="16S_RimM"/>
    <property type="match status" value="1"/>
</dbReference>
<evidence type="ECO:0000256" key="3">
    <source>
        <dbReference type="ARBA" id="ARBA00022552"/>
    </source>
</evidence>
<dbReference type="Gene3D" id="2.30.30.240">
    <property type="entry name" value="PRC-barrel domain"/>
    <property type="match status" value="1"/>
</dbReference>
<evidence type="ECO:0000256" key="5">
    <source>
        <dbReference type="HAMAP-Rule" id="MF_00014"/>
    </source>
</evidence>
<evidence type="ECO:0000313" key="10">
    <source>
        <dbReference type="Proteomes" id="UP000198589"/>
    </source>
</evidence>
<dbReference type="InterPro" id="IPR056792">
    <property type="entry name" value="PRC_RimM"/>
</dbReference>
<evidence type="ECO:0000256" key="1">
    <source>
        <dbReference type="ARBA" id="ARBA00022490"/>
    </source>
</evidence>
<dbReference type="SUPFAM" id="SSF50447">
    <property type="entry name" value="Translation proteins"/>
    <property type="match status" value="1"/>
</dbReference>
<evidence type="ECO:0000259" key="7">
    <source>
        <dbReference type="Pfam" id="PF01782"/>
    </source>
</evidence>
<dbReference type="Proteomes" id="UP000198589">
    <property type="component" value="Unassembled WGS sequence"/>
</dbReference>
<dbReference type="SUPFAM" id="SSF50346">
    <property type="entry name" value="PRC-barrel domain"/>
    <property type="match status" value="1"/>
</dbReference>
<comment type="subunit">
    <text evidence="5">Binds ribosomal protein uS19.</text>
</comment>
<dbReference type="RefSeq" id="WP_092196402.1">
    <property type="nucleotide sequence ID" value="NZ_FOND01000005.1"/>
</dbReference>
<gene>
    <name evidence="5" type="primary">rimM</name>
    <name evidence="9" type="ORF">SAMN05216574_105241</name>
</gene>
<organism evidence="9 10">
    <name type="scientific">Blastococcus tunisiensis</name>
    <dbReference type="NCBI Taxonomy" id="1798228"/>
    <lineage>
        <taxon>Bacteria</taxon>
        <taxon>Bacillati</taxon>
        <taxon>Actinomycetota</taxon>
        <taxon>Actinomycetes</taxon>
        <taxon>Geodermatophilales</taxon>
        <taxon>Geodermatophilaceae</taxon>
        <taxon>Blastococcus</taxon>
    </lineage>
</organism>
<evidence type="ECO:0000256" key="4">
    <source>
        <dbReference type="ARBA" id="ARBA00023186"/>
    </source>
</evidence>
<dbReference type="InterPro" id="IPR009000">
    <property type="entry name" value="Transl_B-barrel_sf"/>
</dbReference>
<keyword evidence="3 5" id="KW-0698">rRNA processing</keyword>
<accession>A0A1I2D0D1</accession>
<name>A0A1I2D0D1_9ACTN</name>
<dbReference type="GO" id="GO:0006364">
    <property type="term" value="P:rRNA processing"/>
    <property type="evidence" value="ECO:0007669"/>
    <property type="project" value="UniProtKB-UniRule"/>
</dbReference>
<dbReference type="Gene3D" id="2.40.30.60">
    <property type="entry name" value="RimM"/>
    <property type="match status" value="1"/>
</dbReference>
<comment type="domain">
    <text evidence="5">The PRC barrel domain binds ribosomal protein uS19.</text>
</comment>
<dbReference type="GO" id="GO:0042274">
    <property type="term" value="P:ribosomal small subunit biogenesis"/>
    <property type="evidence" value="ECO:0007669"/>
    <property type="project" value="UniProtKB-UniRule"/>
</dbReference>
<sequence length="181" mass="19227">MPGTPHDTDTVVVGRIGRPHGVRGLATVEVRTDDPDHRFAPGTVLMTDPPQRGPLTVVDKRWHSGTLLLQLAGADGAVHATREDVDALRNTLLVVPVADLPPIEDPDSYYDHQLVGLAARLPDGTVIGEVTAVRHEAQDLLVVRRGEGGEALVPFVSAIVPTVDLTGGFLVVDPPEGLLDL</sequence>
<dbReference type="OrthoDB" id="5381335at2"/>
<dbReference type="PANTHER" id="PTHR33692:SF1">
    <property type="entry name" value="RIBOSOME MATURATION FACTOR RIMM"/>
    <property type="match status" value="1"/>
</dbReference>
<dbReference type="InterPro" id="IPR011961">
    <property type="entry name" value="RimM"/>
</dbReference>
<dbReference type="GO" id="GO:0043022">
    <property type="term" value="F:ribosome binding"/>
    <property type="evidence" value="ECO:0007669"/>
    <property type="project" value="InterPro"/>
</dbReference>
<dbReference type="InterPro" id="IPR002676">
    <property type="entry name" value="RimM_N"/>
</dbReference>
<keyword evidence="4 5" id="KW-0143">Chaperone</keyword>
<comment type="function">
    <text evidence="5">An accessory protein needed during the final step in the assembly of 30S ribosomal subunit, possibly for assembly of the head region. Essential for efficient processing of 16S rRNA. May be needed both before and after RbfA during the maturation of 16S rRNA. It has affinity for free ribosomal 30S subunits but not for 70S ribosomes.</text>
</comment>
<dbReference type="EMBL" id="FOND01000005">
    <property type="protein sequence ID" value="SFE73952.1"/>
    <property type="molecule type" value="Genomic_DNA"/>
</dbReference>
<reference evidence="10" key="1">
    <citation type="submission" date="2016-10" db="EMBL/GenBank/DDBJ databases">
        <authorList>
            <person name="Varghese N."/>
            <person name="Submissions S."/>
        </authorList>
    </citation>
    <scope>NUCLEOTIDE SEQUENCE [LARGE SCALE GENOMIC DNA]</scope>
    <source>
        <strain evidence="10">DSM 46838</strain>
    </source>
</reference>